<dbReference type="PANTHER" id="PTHR15565:SF0">
    <property type="entry name" value="PROTEIN AATF"/>
    <property type="match status" value="1"/>
</dbReference>
<feature type="compositionally biased region" description="Basic and acidic residues" evidence="2">
    <location>
        <begin position="83"/>
        <end position="109"/>
    </location>
</feature>
<gene>
    <name evidence="5" type="ORF">LSAA_14253</name>
</gene>
<dbReference type="PANTHER" id="PTHR15565">
    <property type="entry name" value="AATF PROTEIN APOPTOSIS ANTAGONIZING TRANSCRIPTION FACTOR"/>
    <property type="match status" value="1"/>
</dbReference>
<evidence type="ECO:0000256" key="2">
    <source>
        <dbReference type="SAM" id="MobiDB-lite"/>
    </source>
</evidence>
<organism evidence="5 6">
    <name type="scientific">Lepeophtheirus salmonis</name>
    <name type="common">Salmon louse</name>
    <name type="synonym">Caligus salmonis</name>
    <dbReference type="NCBI Taxonomy" id="72036"/>
    <lineage>
        <taxon>Eukaryota</taxon>
        <taxon>Metazoa</taxon>
        <taxon>Ecdysozoa</taxon>
        <taxon>Arthropoda</taxon>
        <taxon>Crustacea</taxon>
        <taxon>Multicrustacea</taxon>
        <taxon>Hexanauplia</taxon>
        <taxon>Copepoda</taxon>
        <taxon>Siphonostomatoida</taxon>
        <taxon>Caligidae</taxon>
        <taxon>Lepeophtheirus</taxon>
    </lineage>
</organism>
<dbReference type="OrthoDB" id="5783963at2759"/>
<evidence type="ECO:0000256" key="1">
    <source>
        <dbReference type="ARBA" id="ARBA00008966"/>
    </source>
</evidence>
<dbReference type="Pfam" id="PF08164">
    <property type="entry name" value="TRAUB"/>
    <property type="match status" value="1"/>
</dbReference>
<name>A0A7R8D3W8_LEPSM</name>
<dbReference type="InterPro" id="IPR025160">
    <property type="entry name" value="AATF"/>
</dbReference>
<evidence type="ECO:0000313" key="5">
    <source>
        <dbReference type="EMBL" id="CAF3020038.1"/>
    </source>
</evidence>
<proteinExistence type="inferred from homology"/>
<feature type="domain" description="Apoptosis-antagonizing transcription factor C-terminal" evidence="3">
    <location>
        <begin position="371"/>
        <end position="455"/>
    </location>
</feature>
<protein>
    <submittedName>
        <fullName evidence="5">AATF</fullName>
    </submittedName>
</protein>
<accession>A0A7R8D3W8</accession>
<feature type="compositionally biased region" description="Acidic residues" evidence="2">
    <location>
        <begin position="154"/>
        <end position="166"/>
    </location>
</feature>
<feature type="domain" description="AATF leucine zipper-containing" evidence="4">
    <location>
        <begin position="193"/>
        <end position="219"/>
    </location>
</feature>
<dbReference type="InterPro" id="IPR039223">
    <property type="entry name" value="AATF/Bfr2"/>
</dbReference>
<dbReference type="InterPro" id="IPR012617">
    <property type="entry name" value="AATF_C"/>
</dbReference>
<comment type="similarity">
    <text evidence="1">Belongs to the AATF family.</text>
</comment>
<keyword evidence="6" id="KW-1185">Reference proteome</keyword>
<evidence type="ECO:0000259" key="3">
    <source>
        <dbReference type="Pfam" id="PF08164"/>
    </source>
</evidence>
<reference evidence="5" key="1">
    <citation type="submission" date="2021-02" db="EMBL/GenBank/DDBJ databases">
        <authorList>
            <person name="Bekaert M."/>
        </authorList>
    </citation>
    <scope>NUCLEOTIDE SEQUENCE</scope>
    <source>
        <strain evidence="5">IoA-00</strain>
    </source>
</reference>
<evidence type="ECO:0000313" key="6">
    <source>
        <dbReference type="Proteomes" id="UP000675881"/>
    </source>
</evidence>
<evidence type="ECO:0000259" key="4">
    <source>
        <dbReference type="Pfam" id="PF13339"/>
    </source>
</evidence>
<feature type="region of interest" description="Disordered" evidence="2">
    <location>
        <begin position="33"/>
        <end position="179"/>
    </location>
</feature>
<dbReference type="AlphaFoldDB" id="A0A7R8D3W8"/>
<feature type="compositionally biased region" description="Polar residues" evidence="2">
    <location>
        <begin position="70"/>
        <end position="79"/>
    </location>
</feature>
<dbReference type="GO" id="GO:0005730">
    <property type="term" value="C:nucleolus"/>
    <property type="evidence" value="ECO:0007669"/>
    <property type="project" value="TreeGrafter"/>
</dbReference>
<feature type="compositionally biased region" description="Acidic residues" evidence="2">
    <location>
        <begin position="114"/>
        <end position="145"/>
    </location>
</feature>
<sequence>MQTRCTFKIKYTQRNAEKKPKTLSEKLLAALEGEKAEDILDDELERPRTVGDDLDSDEEVTEANNDKSLSHLRTANLPTLSELDPRYSGEKVSRKDLDKNEQEEAELGHMFEIGSEENDDQDSEENAELEEEEESEYDNEEEEADGEVKIELEKESDDENSEDDGEDHFATLDESNDMEVDSSQLLFEKDDSEVEKGNHIRNQLIMYDKLLEMRIQLQKEEDESALEECRGDLRDFLESSLKAKNELVQNNEDLRKRKGLNLEGNDGTKRVKVSDFENCLSDFSSEFGTWRNEVLGKWNEKTRLVSSTNHSKTSNFSCFDVSVFKQIENILSDKERLLSRTRIRRIEYDILGEEDWDEKEDPDIFDDGDFYHQLLRELISAKTAGVEDPNELGRQWLEVQKIRSKMKKKLAIDTKASKGRKIRYDIHAKLVNFMAPVYFETMNDEAKNELYSSLFGRRPGGTVEP</sequence>
<dbReference type="EMBL" id="HG994587">
    <property type="protein sequence ID" value="CAF3020038.1"/>
    <property type="molecule type" value="Genomic_DNA"/>
</dbReference>
<dbReference type="Pfam" id="PF13339">
    <property type="entry name" value="AATF-Che1"/>
    <property type="match status" value="2"/>
</dbReference>
<feature type="domain" description="AATF leucine zipper-containing" evidence="4">
    <location>
        <begin position="220"/>
        <end position="301"/>
    </location>
</feature>
<feature type="compositionally biased region" description="Acidic residues" evidence="2">
    <location>
        <begin position="52"/>
        <end position="61"/>
    </location>
</feature>
<dbReference type="Proteomes" id="UP000675881">
    <property type="component" value="Chromosome 8"/>
</dbReference>